<dbReference type="SUPFAM" id="SSF88946">
    <property type="entry name" value="Sigma2 domain of RNA polymerase sigma factors"/>
    <property type="match status" value="1"/>
</dbReference>
<evidence type="ECO:0000256" key="1">
    <source>
        <dbReference type="ARBA" id="ARBA00010641"/>
    </source>
</evidence>
<comment type="similarity">
    <text evidence="1">Belongs to the sigma-70 factor family. ECF subfamily.</text>
</comment>
<dbReference type="NCBIfam" id="TIGR02937">
    <property type="entry name" value="sigma70-ECF"/>
    <property type="match status" value="1"/>
</dbReference>
<dbReference type="InterPro" id="IPR013325">
    <property type="entry name" value="RNA_pol_sigma_r2"/>
</dbReference>
<keyword evidence="3" id="KW-0731">Sigma factor</keyword>
<keyword evidence="8" id="KW-1185">Reference proteome</keyword>
<dbReference type="Gene3D" id="1.10.1740.10">
    <property type="match status" value="1"/>
</dbReference>
<sequence>MQKPKKINQKLLLEKLSRGDETALVTIYKEYWEIMYLAAYNLVKKKEVCEDIVQEIFVSIWNNRENIKINTSLKSYLYTSTIYKVYDYFRKNSNVVKVELLENFDKRIQSSNPETKLIHAELMEFVDSVIEDLPTKCKEVFKLSREAQLTHKEIAQKLNISQRTVEGHIAKALKILRSSLGNAVSLEMVMFIFHDLLP</sequence>
<name>A0ABW2Z7R4_9FLAO</name>
<evidence type="ECO:0000259" key="6">
    <source>
        <dbReference type="Pfam" id="PF08281"/>
    </source>
</evidence>
<dbReference type="Pfam" id="PF08281">
    <property type="entry name" value="Sigma70_r4_2"/>
    <property type="match status" value="1"/>
</dbReference>
<accession>A0ABW2Z7R4</accession>
<dbReference type="InterPro" id="IPR036388">
    <property type="entry name" value="WH-like_DNA-bd_sf"/>
</dbReference>
<gene>
    <name evidence="7" type="ORF">ACFQZW_07685</name>
</gene>
<dbReference type="InterPro" id="IPR014327">
    <property type="entry name" value="RNA_pol_sigma70_bacteroid"/>
</dbReference>
<evidence type="ECO:0000256" key="2">
    <source>
        <dbReference type="ARBA" id="ARBA00023015"/>
    </source>
</evidence>
<evidence type="ECO:0000313" key="7">
    <source>
        <dbReference type="EMBL" id="MFD0761958.1"/>
    </source>
</evidence>
<organism evidence="7 8">
    <name type="scientific">Lutibacter aestuarii</name>
    <dbReference type="NCBI Taxonomy" id="861111"/>
    <lineage>
        <taxon>Bacteria</taxon>
        <taxon>Pseudomonadati</taxon>
        <taxon>Bacteroidota</taxon>
        <taxon>Flavobacteriia</taxon>
        <taxon>Flavobacteriales</taxon>
        <taxon>Flavobacteriaceae</taxon>
        <taxon>Lutibacter</taxon>
    </lineage>
</organism>
<dbReference type="RefSeq" id="WP_372801019.1">
    <property type="nucleotide sequence ID" value="NZ_JBHTIC010000008.1"/>
</dbReference>
<protein>
    <submittedName>
        <fullName evidence="7">RNA polymerase sigma-70 factor</fullName>
    </submittedName>
</protein>
<dbReference type="EMBL" id="JBHTIC010000008">
    <property type="protein sequence ID" value="MFD0761958.1"/>
    <property type="molecule type" value="Genomic_DNA"/>
</dbReference>
<evidence type="ECO:0000259" key="5">
    <source>
        <dbReference type="Pfam" id="PF04542"/>
    </source>
</evidence>
<dbReference type="PANTHER" id="PTHR43133">
    <property type="entry name" value="RNA POLYMERASE ECF-TYPE SIGMA FACTO"/>
    <property type="match status" value="1"/>
</dbReference>
<dbReference type="InterPro" id="IPR007627">
    <property type="entry name" value="RNA_pol_sigma70_r2"/>
</dbReference>
<evidence type="ECO:0000256" key="3">
    <source>
        <dbReference type="ARBA" id="ARBA00023082"/>
    </source>
</evidence>
<dbReference type="PANTHER" id="PTHR43133:SF46">
    <property type="entry name" value="RNA POLYMERASE SIGMA-70 FACTOR ECF SUBFAMILY"/>
    <property type="match status" value="1"/>
</dbReference>
<feature type="domain" description="RNA polymerase sigma factor 70 region 4 type 2" evidence="6">
    <location>
        <begin position="127"/>
        <end position="175"/>
    </location>
</feature>
<dbReference type="Proteomes" id="UP001597032">
    <property type="component" value="Unassembled WGS sequence"/>
</dbReference>
<keyword evidence="4" id="KW-0804">Transcription</keyword>
<proteinExistence type="inferred from homology"/>
<reference evidence="8" key="1">
    <citation type="journal article" date="2019" name="Int. J. Syst. Evol. Microbiol.">
        <title>The Global Catalogue of Microorganisms (GCM) 10K type strain sequencing project: providing services to taxonomists for standard genome sequencing and annotation.</title>
        <authorList>
            <consortium name="The Broad Institute Genomics Platform"/>
            <consortium name="The Broad Institute Genome Sequencing Center for Infectious Disease"/>
            <person name="Wu L."/>
            <person name="Ma J."/>
        </authorList>
    </citation>
    <scope>NUCLEOTIDE SEQUENCE [LARGE SCALE GENOMIC DNA]</scope>
    <source>
        <strain evidence="8">CCUG 60022</strain>
    </source>
</reference>
<dbReference type="Pfam" id="PF04542">
    <property type="entry name" value="Sigma70_r2"/>
    <property type="match status" value="1"/>
</dbReference>
<evidence type="ECO:0000313" key="8">
    <source>
        <dbReference type="Proteomes" id="UP001597032"/>
    </source>
</evidence>
<dbReference type="InterPro" id="IPR039425">
    <property type="entry name" value="RNA_pol_sigma-70-like"/>
</dbReference>
<dbReference type="InterPro" id="IPR014284">
    <property type="entry name" value="RNA_pol_sigma-70_dom"/>
</dbReference>
<dbReference type="CDD" id="cd06171">
    <property type="entry name" value="Sigma70_r4"/>
    <property type="match status" value="1"/>
</dbReference>
<evidence type="ECO:0000256" key="4">
    <source>
        <dbReference type="ARBA" id="ARBA00023163"/>
    </source>
</evidence>
<dbReference type="SUPFAM" id="SSF88659">
    <property type="entry name" value="Sigma3 and sigma4 domains of RNA polymerase sigma factors"/>
    <property type="match status" value="1"/>
</dbReference>
<dbReference type="Gene3D" id="1.10.10.10">
    <property type="entry name" value="Winged helix-like DNA-binding domain superfamily/Winged helix DNA-binding domain"/>
    <property type="match status" value="1"/>
</dbReference>
<comment type="caution">
    <text evidence="7">The sequence shown here is derived from an EMBL/GenBank/DDBJ whole genome shotgun (WGS) entry which is preliminary data.</text>
</comment>
<dbReference type="InterPro" id="IPR013249">
    <property type="entry name" value="RNA_pol_sigma70_r4_t2"/>
</dbReference>
<dbReference type="NCBIfam" id="TIGR02985">
    <property type="entry name" value="Sig70_bacteroi1"/>
    <property type="match status" value="1"/>
</dbReference>
<feature type="domain" description="RNA polymerase sigma-70 region 2" evidence="5">
    <location>
        <begin position="36"/>
        <end position="93"/>
    </location>
</feature>
<keyword evidence="2" id="KW-0805">Transcription regulation</keyword>
<dbReference type="InterPro" id="IPR013324">
    <property type="entry name" value="RNA_pol_sigma_r3/r4-like"/>
</dbReference>